<dbReference type="HOGENOM" id="CLU_2986458_0_0_0"/>
<dbReference type="AlphaFoldDB" id="E8MZA7"/>
<keyword evidence="1" id="KW-0472">Membrane</keyword>
<reference evidence="2 3" key="1">
    <citation type="submission" date="2010-12" db="EMBL/GenBank/DDBJ databases">
        <title>Whole genome sequence of Anaerolinea thermophila UNI-1.</title>
        <authorList>
            <person name="Narita-Yamada S."/>
            <person name="Kishi E."/>
            <person name="Watanabe Y."/>
            <person name="Takasaki K."/>
            <person name="Ankai A."/>
            <person name="Oguchi A."/>
            <person name="Fukui S."/>
            <person name="Takahashi M."/>
            <person name="Yashiro I."/>
            <person name="Hosoyama A."/>
            <person name="Sekiguchi Y."/>
            <person name="Hanada S."/>
            <person name="Fujita N."/>
        </authorList>
    </citation>
    <scope>NUCLEOTIDE SEQUENCE [LARGE SCALE GENOMIC DNA]</scope>
    <source>
        <strain evidence="3">DSM 14523 / JCM 11388 / NBRC 100420 / UNI-1</strain>
    </source>
</reference>
<evidence type="ECO:0000313" key="3">
    <source>
        <dbReference type="Proteomes" id="UP000008922"/>
    </source>
</evidence>
<feature type="transmembrane region" description="Helical" evidence="1">
    <location>
        <begin position="27"/>
        <end position="47"/>
    </location>
</feature>
<organism evidence="2 3">
    <name type="scientific">Anaerolinea thermophila (strain DSM 14523 / JCM 11388 / NBRC 100420 / UNI-1)</name>
    <dbReference type="NCBI Taxonomy" id="926569"/>
    <lineage>
        <taxon>Bacteria</taxon>
        <taxon>Bacillati</taxon>
        <taxon>Chloroflexota</taxon>
        <taxon>Anaerolineae</taxon>
        <taxon>Anaerolineales</taxon>
        <taxon>Anaerolineaceae</taxon>
        <taxon>Anaerolinea</taxon>
    </lineage>
</organism>
<proteinExistence type="predicted"/>
<keyword evidence="1" id="KW-1133">Transmembrane helix</keyword>
<dbReference type="InParanoid" id="E8MZA7"/>
<accession>E8MZA7</accession>
<evidence type="ECO:0000256" key="1">
    <source>
        <dbReference type="SAM" id="Phobius"/>
    </source>
</evidence>
<dbReference type="STRING" id="926569.ANT_02160"/>
<dbReference type="EMBL" id="AP012029">
    <property type="protein sequence ID" value="BAJ62250.1"/>
    <property type="molecule type" value="Genomic_DNA"/>
</dbReference>
<name>E8MZA7_ANATU</name>
<keyword evidence="1" id="KW-0812">Transmembrane</keyword>
<dbReference type="KEGG" id="atm:ANT_02160"/>
<protein>
    <submittedName>
        <fullName evidence="2">Uncharacterized protein</fullName>
    </submittedName>
</protein>
<sequence length="57" mass="6340">MKVELFDGRLNMSTLVSLFADSRKVRLVVFALMLVLFSFATSGFVFASNEEPPLPSL</sequence>
<evidence type="ECO:0000313" key="2">
    <source>
        <dbReference type="EMBL" id="BAJ62250.1"/>
    </source>
</evidence>
<dbReference type="Proteomes" id="UP000008922">
    <property type="component" value="Chromosome"/>
</dbReference>
<gene>
    <name evidence="2" type="ordered locus">ANT_02160</name>
</gene>
<keyword evidence="3" id="KW-1185">Reference proteome</keyword>